<feature type="non-terminal residue" evidence="1">
    <location>
        <position position="1"/>
    </location>
</feature>
<dbReference type="InterPro" id="IPR009899">
    <property type="entry name" value="ArdA"/>
</dbReference>
<organism evidence="1 2">
    <name type="scientific">Bacteroides clarus</name>
    <dbReference type="NCBI Taxonomy" id="626929"/>
    <lineage>
        <taxon>Bacteria</taxon>
        <taxon>Pseudomonadati</taxon>
        <taxon>Bacteroidota</taxon>
        <taxon>Bacteroidia</taxon>
        <taxon>Bacteroidales</taxon>
        <taxon>Bacteroidaceae</taxon>
        <taxon>Bacteroides</taxon>
    </lineage>
</organism>
<protein>
    <submittedName>
        <fullName evidence="1">Antirestriction protein ArdA</fullName>
    </submittedName>
</protein>
<dbReference type="InterPro" id="IPR041893">
    <property type="entry name" value="ArdA_dom3"/>
</dbReference>
<dbReference type="Proteomes" id="UP000284366">
    <property type="component" value="Unassembled WGS sequence"/>
</dbReference>
<evidence type="ECO:0000313" key="1">
    <source>
        <dbReference type="EMBL" id="RGV46976.1"/>
    </source>
</evidence>
<gene>
    <name evidence="1" type="ORF">DWW09_18965</name>
</gene>
<dbReference type="RefSeq" id="WP_147333954.1">
    <property type="nucleotide sequence ID" value="NZ_QRZG01000091.1"/>
</dbReference>
<reference evidence="1 2" key="1">
    <citation type="submission" date="2018-08" db="EMBL/GenBank/DDBJ databases">
        <title>A genome reference for cultivated species of the human gut microbiota.</title>
        <authorList>
            <person name="Zou Y."/>
            <person name="Xue W."/>
            <person name="Luo G."/>
        </authorList>
    </citation>
    <scope>NUCLEOTIDE SEQUENCE [LARGE SCALE GENOMIC DNA]</scope>
    <source>
        <strain evidence="1 2">AF14-27</strain>
    </source>
</reference>
<proteinExistence type="predicted"/>
<dbReference type="AlphaFoldDB" id="A0A412XPA8"/>
<sequence>SHDLGEEDADDLVRDFRDEYQGEYDDEEDFAYEIVEECYDLPEFAKTYFDYKQFARDLFMCDYWFDDGFVFRAA</sequence>
<evidence type="ECO:0000313" key="2">
    <source>
        <dbReference type="Proteomes" id="UP000284366"/>
    </source>
</evidence>
<dbReference type="Pfam" id="PF07275">
    <property type="entry name" value="ArdA"/>
    <property type="match status" value="1"/>
</dbReference>
<comment type="caution">
    <text evidence="1">The sequence shown here is derived from an EMBL/GenBank/DDBJ whole genome shotgun (WGS) entry which is preliminary data.</text>
</comment>
<accession>A0A412XPA8</accession>
<dbReference type="Gene3D" id="1.10.10.1190">
    <property type="entry name" value="Antirestriction protein ArdA, domain 3"/>
    <property type="match status" value="1"/>
</dbReference>
<name>A0A412XPA8_9BACE</name>
<dbReference type="EMBL" id="QRZG01000091">
    <property type="protein sequence ID" value="RGV46976.1"/>
    <property type="molecule type" value="Genomic_DNA"/>
</dbReference>